<comment type="similarity">
    <text evidence="1">Belongs to the thioredoxin family.</text>
</comment>
<name>A0A8H7VCZ1_9FUNG</name>
<dbReference type="EMBL" id="JAEPRB010000226">
    <property type="protein sequence ID" value="KAG2218496.1"/>
    <property type="molecule type" value="Genomic_DNA"/>
</dbReference>
<dbReference type="SUPFAM" id="SSF52833">
    <property type="entry name" value="Thioredoxin-like"/>
    <property type="match status" value="1"/>
</dbReference>
<protein>
    <recommendedName>
        <fullName evidence="2">Thioredoxin domain-containing protein</fullName>
    </recommendedName>
</protein>
<accession>A0A8H7VCZ1</accession>
<evidence type="ECO:0000256" key="1">
    <source>
        <dbReference type="ARBA" id="ARBA00008987"/>
    </source>
</evidence>
<dbReference type="GO" id="GO:0005829">
    <property type="term" value="C:cytosol"/>
    <property type="evidence" value="ECO:0007669"/>
    <property type="project" value="TreeGrafter"/>
</dbReference>
<dbReference type="PANTHER" id="PTHR12452:SF0">
    <property type="entry name" value="THIOREDOXIN DOMAIN-CONTAINING PROTEIN 17"/>
    <property type="match status" value="1"/>
</dbReference>
<dbReference type="AlphaFoldDB" id="A0A8H7VCZ1"/>
<dbReference type="InterPro" id="IPR045108">
    <property type="entry name" value="TXNDC17-like"/>
</dbReference>
<dbReference type="Pfam" id="PF06110">
    <property type="entry name" value="TXD17-like_Trx"/>
    <property type="match status" value="1"/>
</dbReference>
<feature type="non-terminal residue" evidence="3">
    <location>
        <position position="1"/>
    </location>
</feature>
<dbReference type="Proteomes" id="UP000646827">
    <property type="component" value="Unassembled WGS sequence"/>
</dbReference>
<comment type="caution">
    <text evidence="3">The sequence shown here is derived from an EMBL/GenBank/DDBJ whole genome shotgun (WGS) entry which is preliminary data.</text>
</comment>
<gene>
    <name evidence="3" type="ORF">INT45_004098</name>
</gene>
<feature type="domain" description="Thioredoxin" evidence="2">
    <location>
        <begin position="12"/>
        <end position="128"/>
    </location>
</feature>
<evidence type="ECO:0000313" key="3">
    <source>
        <dbReference type="EMBL" id="KAG2218496.1"/>
    </source>
</evidence>
<dbReference type="InterPro" id="IPR010357">
    <property type="entry name" value="TXNDC17_dom"/>
</dbReference>
<keyword evidence="4" id="KW-1185">Reference proteome</keyword>
<dbReference type="InterPro" id="IPR036249">
    <property type="entry name" value="Thioredoxin-like_sf"/>
</dbReference>
<dbReference type="OrthoDB" id="78947at2759"/>
<dbReference type="PANTHER" id="PTHR12452">
    <property type="entry name" value="42-9-9 PROTEIN-RELATED"/>
    <property type="match status" value="1"/>
</dbReference>
<organism evidence="3 4">
    <name type="scientific">Circinella minor</name>
    <dbReference type="NCBI Taxonomy" id="1195481"/>
    <lineage>
        <taxon>Eukaryota</taxon>
        <taxon>Fungi</taxon>
        <taxon>Fungi incertae sedis</taxon>
        <taxon>Mucoromycota</taxon>
        <taxon>Mucoromycotina</taxon>
        <taxon>Mucoromycetes</taxon>
        <taxon>Mucorales</taxon>
        <taxon>Lichtheimiaceae</taxon>
        <taxon>Circinella</taxon>
    </lineage>
</organism>
<reference evidence="3 4" key="1">
    <citation type="submission" date="2020-12" db="EMBL/GenBank/DDBJ databases">
        <title>Metabolic potential, ecology and presence of endohyphal bacteria is reflected in genomic diversity of Mucoromycotina.</title>
        <authorList>
            <person name="Muszewska A."/>
            <person name="Okrasinska A."/>
            <person name="Steczkiewicz K."/>
            <person name="Drgas O."/>
            <person name="Orlowska M."/>
            <person name="Perlinska-Lenart U."/>
            <person name="Aleksandrzak-Piekarczyk T."/>
            <person name="Szatraj K."/>
            <person name="Zielenkiewicz U."/>
            <person name="Pilsyk S."/>
            <person name="Malc E."/>
            <person name="Mieczkowski P."/>
            <person name="Kruszewska J.S."/>
            <person name="Biernat P."/>
            <person name="Pawlowska J."/>
        </authorList>
    </citation>
    <scope>NUCLEOTIDE SEQUENCE [LARGE SCALE GENOMIC DNA]</scope>
    <source>
        <strain evidence="3 4">CBS 142.35</strain>
    </source>
</reference>
<sequence>LKKRMKAVRTTVEAFDQTVKKVLEEHSPVFVLFFGNELPETSESWCPDCVIADPRIRKAILDHAPSTSALIEAPVGLRDEWRSSNNIYRSRYSLTAIPTLFQWTKNGPGERLVEEECSDMNKLQAFVEKAK</sequence>
<dbReference type="Gene3D" id="3.40.30.10">
    <property type="entry name" value="Glutaredoxin"/>
    <property type="match status" value="1"/>
</dbReference>
<proteinExistence type="inferred from homology"/>
<dbReference type="GO" id="GO:0047134">
    <property type="term" value="F:protein-disulfide reductase [NAD(P)H] activity"/>
    <property type="evidence" value="ECO:0007669"/>
    <property type="project" value="InterPro"/>
</dbReference>
<evidence type="ECO:0000259" key="2">
    <source>
        <dbReference type="Pfam" id="PF06110"/>
    </source>
</evidence>
<evidence type="ECO:0000313" key="4">
    <source>
        <dbReference type="Proteomes" id="UP000646827"/>
    </source>
</evidence>